<evidence type="ECO:0000313" key="2">
    <source>
        <dbReference type="EMBL" id="CAF1552950.1"/>
    </source>
</evidence>
<keyword evidence="1" id="KW-0472">Membrane</keyword>
<dbReference type="AlphaFoldDB" id="A0A820CKZ5"/>
<comment type="caution">
    <text evidence="3">The sequence shown here is derived from an EMBL/GenBank/DDBJ whole genome shotgun (WGS) entry which is preliminary data.</text>
</comment>
<sequence length="90" mass="10063">MHNKQQTIHEPFLTNSVKYKHSSEYQSHSHVGRIISGVAVASVYGLIVLGLLLAIPITLLVIGSRYRDPRYCPIEPRISLFLIVHGIVSL</sequence>
<keyword evidence="1" id="KW-1133">Transmembrane helix</keyword>
<gene>
    <name evidence="3" type="ORF">OTI717_LOCUS39308</name>
    <name evidence="2" type="ORF">SEV965_LOCUS38791</name>
</gene>
<evidence type="ECO:0000256" key="1">
    <source>
        <dbReference type="SAM" id="Phobius"/>
    </source>
</evidence>
<protein>
    <submittedName>
        <fullName evidence="3">Uncharacterized protein</fullName>
    </submittedName>
</protein>
<dbReference type="EMBL" id="CAJNOU010010569">
    <property type="protein sequence ID" value="CAF1552950.1"/>
    <property type="molecule type" value="Genomic_DNA"/>
</dbReference>
<evidence type="ECO:0000313" key="3">
    <source>
        <dbReference type="EMBL" id="CAF4219323.1"/>
    </source>
</evidence>
<feature type="non-terminal residue" evidence="3">
    <location>
        <position position="90"/>
    </location>
</feature>
<keyword evidence="1" id="KW-0812">Transmembrane</keyword>
<reference evidence="3" key="1">
    <citation type="submission" date="2021-02" db="EMBL/GenBank/DDBJ databases">
        <authorList>
            <person name="Nowell W R."/>
        </authorList>
    </citation>
    <scope>NUCLEOTIDE SEQUENCE</scope>
</reference>
<organism evidence="3 4">
    <name type="scientific">Rotaria sordida</name>
    <dbReference type="NCBI Taxonomy" id="392033"/>
    <lineage>
        <taxon>Eukaryota</taxon>
        <taxon>Metazoa</taxon>
        <taxon>Spiralia</taxon>
        <taxon>Gnathifera</taxon>
        <taxon>Rotifera</taxon>
        <taxon>Eurotatoria</taxon>
        <taxon>Bdelloidea</taxon>
        <taxon>Philodinida</taxon>
        <taxon>Philodinidae</taxon>
        <taxon>Rotaria</taxon>
    </lineage>
</organism>
<dbReference type="Proteomes" id="UP000663889">
    <property type="component" value="Unassembled WGS sequence"/>
</dbReference>
<evidence type="ECO:0000313" key="4">
    <source>
        <dbReference type="Proteomes" id="UP000663823"/>
    </source>
</evidence>
<accession>A0A820CKZ5</accession>
<dbReference type="Proteomes" id="UP000663823">
    <property type="component" value="Unassembled WGS sequence"/>
</dbReference>
<feature type="transmembrane region" description="Helical" evidence="1">
    <location>
        <begin position="34"/>
        <end position="62"/>
    </location>
</feature>
<dbReference type="EMBL" id="CAJOAX010024755">
    <property type="protein sequence ID" value="CAF4219323.1"/>
    <property type="molecule type" value="Genomic_DNA"/>
</dbReference>
<name>A0A820CKZ5_9BILA</name>
<proteinExistence type="predicted"/>